<evidence type="ECO:0000313" key="4">
    <source>
        <dbReference type="Proteomes" id="UP000298284"/>
    </source>
</evidence>
<organism evidence="3 4">
    <name type="scientific">Hymenobacter wooponensis</name>
    <dbReference type="NCBI Taxonomy" id="1525360"/>
    <lineage>
        <taxon>Bacteria</taxon>
        <taxon>Pseudomonadati</taxon>
        <taxon>Bacteroidota</taxon>
        <taxon>Cytophagia</taxon>
        <taxon>Cytophagales</taxon>
        <taxon>Hymenobacteraceae</taxon>
        <taxon>Hymenobacter</taxon>
    </lineage>
</organism>
<keyword evidence="4" id="KW-1185">Reference proteome</keyword>
<evidence type="ECO:0000259" key="2">
    <source>
        <dbReference type="Pfam" id="PF18932"/>
    </source>
</evidence>
<proteinExistence type="predicted"/>
<feature type="domain" description="DUF5681" evidence="2">
    <location>
        <begin position="3"/>
        <end position="32"/>
    </location>
</feature>
<evidence type="ECO:0000256" key="1">
    <source>
        <dbReference type="SAM" id="MobiDB-lite"/>
    </source>
</evidence>
<sequence>MAKYNKGKSGNPSGRPKGAKSKFTTALVERIEDVLTKLDETLLEDIEKLTPAKRVEAFLQLQEYARPKLSRKEHTGEGGGPIEI</sequence>
<dbReference type="Pfam" id="PF18932">
    <property type="entry name" value="DUF5681"/>
    <property type="match status" value="1"/>
</dbReference>
<dbReference type="EMBL" id="SRKZ01000003">
    <property type="protein sequence ID" value="TGD80292.1"/>
    <property type="molecule type" value="Genomic_DNA"/>
</dbReference>
<dbReference type="RefSeq" id="WP_135530447.1">
    <property type="nucleotide sequence ID" value="NZ_SRKZ01000003.1"/>
</dbReference>
<evidence type="ECO:0000313" key="3">
    <source>
        <dbReference type="EMBL" id="TGD80292.1"/>
    </source>
</evidence>
<dbReference type="OrthoDB" id="885133at2"/>
<dbReference type="AlphaFoldDB" id="A0A4Z0MKC4"/>
<dbReference type="InterPro" id="IPR043736">
    <property type="entry name" value="DUF5681"/>
</dbReference>
<dbReference type="Proteomes" id="UP000298284">
    <property type="component" value="Unassembled WGS sequence"/>
</dbReference>
<comment type="caution">
    <text evidence="3">The sequence shown here is derived from an EMBL/GenBank/DDBJ whole genome shotgun (WGS) entry which is preliminary data.</text>
</comment>
<gene>
    <name evidence="3" type="ORF">EU557_10635</name>
</gene>
<name>A0A4Z0MKC4_9BACT</name>
<accession>A0A4Z0MKC4</accession>
<protein>
    <recommendedName>
        <fullName evidence="2">DUF5681 domain-containing protein</fullName>
    </recommendedName>
</protein>
<feature type="region of interest" description="Disordered" evidence="1">
    <location>
        <begin position="1"/>
        <end position="22"/>
    </location>
</feature>
<reference evidence="3 4" key="1">
    <citation type="submission" date="2019-04" db="EMBL/GenBank/DDBJ databases">
        <authorList>
            <person name="Feng G."/>
            <person name="Zhang J."/>
            <person name="Zhu H."/>
        </authorList>
    </citation>
    <scope>NUCLEOTIDE SEQUENCE [LARGE SCALE GENOMIC DNA]</scope>
    <source>
        <strain evidence="3 4">JCM 19491</strain>
    </source>
</reference>